<feature type="transmembrane region" description="Helical" evidence="1">
    <location>
        <begin position="12"/>
        <end position="33"/>
    </location>
</feature>
<dbReference type="Proteomes" id="UP000177069">
    <property type="component" value="Unassembled WGS sequence"/>
</dbReference>
<dbReference type="EMBL" id="MFBA01000012">
    <property type="protein sequence ID" value="OGD85850.1"/>
    <property type="molecule type" value="Genomic_DNA"/>
</dbReference>
<sequence length="185" mass="20411">MVEFSNRGLANILILVGLGAAVIILAVLVIGGLSNKTPVQPTNPPKASTYLPSPTSQELKVFQSKSLKFEVKIPIQFQVDDNVVSVVLNSSEGQITIGRNGTNFDNLQDYLKGFDSKRRIEISGTTMLIINGLNSLSRIIKFSEEGIIQKSYYIYVNNSVYILSTKSESLYLALDQIAQSFRYTP</sequence>
<evidence type="ECO:0000256" key="1">
    <source>
        <dbReference type="SAM" id="Phobius"/>
    </source>
</evidence>
<keyword evidence="1" id="KW-0472">Membrane</keyword>
<keyword evidence="1" id="KW-1133">Transmembrane helix</keyword>
<reference evidence="2 3" key="1">
    <citation type="journal article" date="2016" name="Nat. Commun.">
        <title>Thousands of microbial genomes shed light on interconnected biogeochemical processes in an aquifer system.</title>
        <authorList>
            <person name="Anantharaman K."/>
            <person name="Brown C.T."/>
            <person name="Hug L.A."/>
            <person name="Sharon I."/>
            <person name="Castelle C.J."/>
            <person name="Probst A.J."/>
            <person name="Thomas B.C."/>
            <person name="Singh A."/>
            <person name="Wilkins M.J."/>
            <person name="Karaoz U."/>
            <person name="Brodie E.L."/>
            <person name="Williams K.H."/>
            <person name="Hubbard S.S."/>
            <person name="Banfield J.F."/>
        </authorList>
    </citation>
    <scope>NUCLEOTIDE SEQUENCE [LARGE SCALE GENOMIC DNA]</scope>
</reference>
<proteinExistence type="predicted"/>
<gene>
    <name evidence="2" type="ORF">A2696_03525</name>
</gene>
<dbReference type="AlphaFoldDB" id="A0A1F5G1V6"/>
<evidence type="ECO:0000313" key="2">
    <source>
        <dbReference type="EMBL" id="OGD85850.1"/>
    </source>
</evidence>
<comment type="caution">
    <text evidence="2">The sequence shown here is derived from an EMBL/GenBank/DDBJ whole genome shotgun (WGS) entry which is preliminary data.</text>
</comment>
<keyword evidence="1" id="KW-0812">Transmembrane</keyword>
<organism evidence="2 3">
    <name type="scientific">Candidatus Curtissbacteria bacterium RIFCSPHIGHO2_01_FULL_41_13</name>
    <dbReference type="NCBI Taxonomy" id="1797745"/>
    <lineage>
        <taxon>Bacteria</taxon>
        <taxon>Candidatus Curtissiibacteriota</taxon>
    </lineage>
</organism>
<accession>A0A1F5G1V6</accession>
<name>A0A1F5G1V6_9BACT</name>
<evidence type="ECO:0000313" key="3">
    <source>
        <dbReference type="Proteomes" id="UP000177069"/>
    </source>
</evidence>
<protein>
    <submittedName>
        <fullName evidence="2">Uncharacterized protein</fullName>
    </submittedName>
</protein>